<dbReference type="AlphaFoldDB" id="A0AAD9NT46"/>
<evidence type="ECO:0000313" key="15">
    <source>
        <dbReference type="Proteomes" id="UP001209878"/>
    </source>
</evidence>
<evidence type="ECO:0000256" key="11">
    <source>
        <dbReference type="ARBA" id="ARBA00023180"/>
    </source>
</evidence>
<gene>
    <name evidence="14" type="ORF">NP493_377g02033</name>
</gene>
<dbReference type="GO" id="GO:0005856">
    <property type="term" value="C:cytoskeleton"/>
    <property type="evidence" value="ECO:0007669"/>
    <property type="project" value="UniProtKB-SubCell"/>
</dbReference>
<keyword evidence="12" id="KW-0206">Cytoskeleton</keyword>
<dbReference type="Pfam" id="PF04790">
    <property type="entry name" value="Sarcoglycan_1"/>
    <property type="match status" value="1"/>
</dbReference>
<evidence type="ECO:0000256" key="5">
    <source>
        <dbReference type="ARBA" id="ARBA00022490"/>
    </source>
</evidence>
<comment type="subcellular location">
    <subcellularLocation>
        <location evidence="2">Cell membrane</location>
        <location evidence="2">Sarcolemma</location>
        <topology evidence="2">Single-pass type II membrane protein</topology>
    </subcellularLocation>
    <subcellularLocation>
        <location evidence="1">Cytoplasm</location>
        <location evidence="1">Cytoskeleton</location>
    </subcellularLocation>
</comment>
<name>A0AAD9NT46_RIDPI</name>
<feature type="transmembrane region" description="Helical" evidence="13">
    <location>
        <begin position="34"/>
        <end position="57"/>
    </location>
</feature>
<dbReference type="PANTHER" id="PTHR12939:SF10">
    <property type="entry name" value="EG:4F1.1 PROTEIN"/>
    <property type="match status" value="1"/>
</dbReference>
<organism evidence="14 15">
    <name type="scientific">Ridgeia piscesae</name>
    <name type="common">Tubeworm</name>
    <dbReference type="NCBI Taxonomy" id="27915"/>
    <lineage>
        <taxon>Eukaryota</taxon>
        <taxon>Metazoa</taxon>
        <taxon>Spiralia</taxon>
        <taxon>Lophotrochozoa</taxon>
        <taxon>Annelida</taxon>
        <taxon>Polychaeta</taxon>
        <taxon>Sedentaria</taxon>
        <taxon>Canalipalpata</taxon>
        <taxon>Sabellida</taxon>
        <taxon>Siboglinidae</taxon>
        <taxon>Ridgeia</taxon>
    </lineage>
</organism>
<evidence type="ECO:0000256" key="12">
    <source>
        <dbReference type="ARBA" id="ARBA00023212"/>
    </source>
</evidence>
<evidence type="ECO:0000256" key="3">
    <source>
        <dbReference type="ARBA" id="ARBA00007574"/>
    </source>
</evidence>
<evidence type="ECO:0000256" key="1">
    <source>
        <dbReference type="ARBA" id="ARBA00004245"/>
    </source>
</evidence>
<comment type="caution">
    <text evidence="14">The sequence shown here is derived from an EMBL/GenBank/DDBJ whole genome shotgun (WGS) entry which is preliminary data.</text>
</comment>
<keyword evidence="15" id="KW-1185">Reference proteome</keyword>
<evidence type="ECO:0000256" key="8">
    <source>
        <dbReference type="ARBA" id="ARBA00022989"/>
    </source>
</evidence>
<evidence type="ECO:0000256" key="10">
    <source>
        <dbReference type="ARBA" id="ARBA00023157"/>
    </source>
</evidence>
<protein>
    <recommendedName>
        <fullName evidence="16">Delta-sarcoglycan</fullName>
    </recommendedName>
</protein>
<dbReference type="InterPro" id="IPR006875">
    <property type="entry name" value="Sarcoglycan"/>
</dbReference>
<evidence type="ECO:0000256" key="2">
    <source>
        <dbReference type="ARBA" id="ARBA00004274"/>
    </source>
</evidence>
<keyword evidence="6 13" id="KW-0812">Transmembrane</keyword>
<dbReference type="InterPro" id="IPR039972">
    <property type="entry name" value="Sarcoglycan_gamma/delta/zeta"/>
</dbReference>
<dbReference type="PANTHER" id="PTHR12939">
    <property type="entry name" value="SARCOGLYCAN"/>
    <property type="match status" value="1"/>
</dbReference>
<dbReference type="Proteomes" id="UP001209878">
    <property type="component" value="Unassembled WGS sequence"/>
</dbReference>
<evidence type="ECO:0000256" key="9">
    <source>
        <dbReference type="ARBA" id="ARBA00023136"/>
    </source>
</evidence>
<keyword evidence="11" id="KW-0325">Glycoprotein</keyword>
<keyword evidence="10" id="KW-1015">Disulfide bond</keyword>
<proteinExistence type="inferred from homology"/>
<dbReference type="GO" id="GO:0042383">
    <property type="term" value="C:sarcolemma"/>
    <property type="evidence" value="ECO:0007669"/>
    <property type="project" value="UniProtKB-SubCell"/>
</dbReference>
<evidence type="ECO:0000256" key="7">
    <source>
        <dbReference type="ARBA" id="ARBA00022968"/>
    </source>
</evidence>
<sequence length="289" mass="31627">MATGGMSNWVWSQGSPQTTEIVYKIGIYGWRKRCIYLFIVIMMATVIVNMALTIWILRVLQFSIDGMGKLRIRETGVRVEGDTEFLHSLSASQLRARQGSALYLESSHNITMNARDASEAVTNRLFIGDKKVVSHSSKFEVRNMKGKLLLSADSDNVYLGAEKLTVAGSGGTEFTGSIQTPLVRADASNLRLEAPTKQLLVSAADGVDIHAQVGGIYLKSLNDIKIQSLKEAIRLDAKTIKFKNLPKSFPAFDGKPYPEVYQLCVCGANGKLFLAPSRGNCQAVSIICS</sequence>
<keyword evidence="9 13" id="KW-0472">Membrane</keyword>
<keyword evidence="8 13" id="KW-1133">Transmembrane helix</keyword>
<evidence type="ECO:0008006" key="16">
    <source>
        <dbReference type="Google" id="ProtNLM"/>
    </source>
</evidence>
<dbReference type="GO" id="GO:0016012">
    <property type="term" value="C:sarcoglycan complex"/>
    <property type="evidence" value="ECO:0007669"/>
    <property type="project" value="InterPro"/>
</dbReference>
<evidence type="ECO:0000313" key="14">
    <source>
        <dbReference type="EMBL" id="KAK2181852.1"/>
    </source>
</evidence>
<evidence type="ECO:0000256" key="4">
    <source>
        <dbReference type="ARBA" id="ARBA00022475"/>
    </source>
</evidence>
<comment type="similarity">
    <text evidence="3">Belongs to the sarcoglycan beta/delta/gamma/zeta family.</text>
</comment>
<keyword evidence="5" id="KW-0963">Cytoplasm</keyword>
<evidence type="ECO:0000256" key="6">
    <source>
        <dbReference type="ARBA" id="ARBA00022692"/>
    </source>
</evidence>
<dbReference type="EMBL" id="JAODUO010000377">
    <property type="protein sequence ID" value="KAK2181852.1"/>
    <property type="molecule type" value="Genomic_DNA"/>
</dbReference>
<accession>A0AAD9NT46</accession>
<keyword evidence="4" id="KW-1003">Cell membrane</keyword>
<keyword evidence="7" id="KW-0735">Signal-anchor</keyword>
<evidence type="ECO:0000256" key="13">
    <source>
        <dbReference type="SAM" id="Phobius"/>
    </source>
</evidence>
<reference evidence="14" key="1">
    <citation type="journal article" date="2023" name="Mol. Biol. Evol.">
        <title>Third-Generation Sequencing Reveals the Adaptive Role of the Epigenome in Three Deep-Sea Polychaetes.</title>
        <authorList>
            <person name="Perez M."/>
            <person name="Aroh O."/>
            <person name="Sun Y."/>
            <person name="Lan Y."/>
            <person name="Juniper S.K."/>
            <person name="Young C.R."/>
            <person name="Angers B."/>
            <person name="Qian P.Y."/>
        </authorList>
    </citation>
    <scope>NUCLEOTIDE SEQUENCE</scope>
    <source>
        <strain evidence="14">R07B-5</strain>
    </source>
</reference>